<keyword evidence="2" id="KW-1185">Reference proteome</keyword>
<sequence>MVSRAGADIRRFCRAGHSERARTVALGIVGPAPSDHDIPSPSFRHQKLRCDVSAAFVHLQIPPISLSSYPPRPPQTSLSLIPDKTKLRDREKERREKSLSLSLKHSPVLTHPVVVHALSCLSDHRLLLFGRARCHRYCFELKN</sequence>
<organism evidence="1 2">
    <name type="scientific">Persea americana</name>
    <name type="common">Avocado</name>
    <dbReference type="NCBI Taxonomy" id="3435"/>
    <lineage>
        <taxon>Eukaryota</taxon>
        <taxon>Viridiplantae</taxon>
        <taxon>Streptophyta</taxon>
        <taxon>Embryophyta</taxon>
        <taxon>Tracheophyta</taxon>
        <taxon>Spermatophyta</taxon>
        <taxon>Magnoliopsida</taxon>
        <taxon>Magnoliidae</taxon>
        <taxon>Laurales</taxon>
        <taxon>Lauraceae</taxon>
        <taxon>Persea</taxon>
    </lineage>
</organism>
<proteinExistence type="predicted"/>
<reference evidence="1 2" key="1">
    <citation type="journal article" date="2022" name="Hortic Res">
        <title>A haplotype resolved chromosomal level avocado genome allows analysis of novel avocado genes.</title>
        <authorList>
            <person name="Nath O."/>
            <person name="Fletcher S.J."/>
            <person name="Hayward A."/>
            <person name="Shaw L.M."/>
            <person name="Masouleh A.K."/>
            <person name="Furtado A."/>
            <person name="Henry R.J."/>
            <person name="Mitter N."/>
        </authorList>
    </citation>
    <scope>NUCLEOTIDE SEQUENCE [LARGE SCALE GENOMIC DNA]</scope>
    <source>
        <strain evidence="2">cv. Hass</strain>
    </source>
</reference>
<evidence type="ECO:0000313" key="2">
    <source>
        <dbReference type="Proteomes" id="UP001234297"/>
    </source>
</evidence>
<dbReference type="EMBL" id="CM056812">
    <property type="protein sequence ID" value="KAJ8618879.1"/>
    <property type="molecule type" value="Genomic_DNA"/>
</dbReference>
<accession>A0ACC2KCL2</accession>
<gene>
    <name evidence="1" type="ORF">MRB53_015065</name>
</gene>
<dbReference type="Proteomes" id="UP001234297">
    <property type="component" value="Chromosome 4"/>
</dbReference>
<comment type="caution">
    <text evidence="1">The sequence shown here is derived from an EMBL/GenBank/DDBJ whole genome shotgun (WGS) entry which is preliminary data.</text>
</comment>
<evidence type="ECO:0000313" key="1">
    <source>
        <dbReference type="EMBL" id="KAJ8618879.1"/>
    </source>
</evidence>
<name>A0ACC2KCL2_PERAE</name>
<protein>
    <submittedName>
        <fullName evidence="1">Uncharacterized protein</fullName>
    </submittedName>
</protein>